<organism evidence="2 3">
    <name type="scientific">Solibacillus palustris</name>
    <dbReference type="NCBI Taxonomy" id="2908203"/>
    <lineage>
        <taxon>Bacteria</taxon>
        <taxon>Bacillati</taxon>
        <taxon>Bacillota</taxon>
        <taxon>Bacilli</taxon>
        <taxon>Bacillales</taxon>
        <taxon>Caryophanaceae</taxon>
        <taxon>Solibacillus</taxon>
    </lineage>
</organism>
<dbReference type="Proteomes" id="UP001316087">
    <property type="component" value="Unassembled WGS sequence"/>
</dbReference>
<evidence type="ECO:0000313" key="3">
    <source>
        <dbReference type="Proteomes" id="UP001316087"/>
    </source>
</evidence>
<proteinExistence type="predicted"/>
<reference evidence="2 3" key="1">
    <citation type="submission" date="2022-03" db="EMBL/GenBank/DDBJ databases">
        <authorList>
            <person name="Jo J.-H."/>
            <person name="Im W.-T."/>
        </authorList>
    </citation>
    <scope>NUCLEOTIDE SEQUENCE [LARGE SCALE GENOMIC DNA]</scope>
    <source>
        <strain evidence="2 3">MA9</strain>
    </source>
</reference>
<name>A0ABS9UB29_9BACL</name>
<evidence type="ECO:0000313" key="2">
    <source>
        <dbReference type="EMBL" id="MCH7321557.1"/>
    </source>
</evidence>
<dbReference type="EMBL" id="JAKZFC010000001">
    <property type="protein sequence ID" value="MCH7321557.1"/>
    <property type="molecule type" value="Genomic_DNA"/>
</dbReference>
<keyword evidence="1" id="KW-0472">Membrane</keyword>
<keyword evidence="1" id="KW-1133">Transmembrane helix</keyword>
<sequence length="150" mass="17829">MYRIFQVLLVFVISIGIYYAFDYYETKQFVENVYEMELIKSDTLNKLSITKYPEQATYLTFDKSEVQEAYRILNKPDLQKTERLQTSENYIKIRFQEDGSQSSIQYYFYDNGYITRVEDAISVSTYQYYKTDAAELNAIIEELLTGKSFD</sequence>
<protein>
    <submittedName>
        <fullName evidence="2">Uncharacterized protein</fullName>
    </submittedName>
</protein>
<evidence type="ECO:0000256" key="1">
    <source>
        <dbReference type="SAM" id="Phobius"/>
    </source>
</evidence>
<feature type="transmembrane region" description="Helical" evidence="1">
    <location>
        <begin position="7"/>
        <end position="24"/>
    </location>
</feature>
<keyword evidence="3" id="KW-1185">Reference proteome</keyword>
<dbReference type="RefSeq" id="WP_241368582.1">
    <property type="nucleotide sequence ID" value="NZ_JAKZFC010000001.1"/>
</dbReference>
<accession>A0ABS9UB29</accession>
<comment type="caution">
    <text evidence="2">The sequence shown here is derived from an EMBL/GenBank/DDBJ whole genome shotgun (WGS) entry which is preliminary data.</text>
</comment>
<gene>
    <name evidence="2" type="ORF">LZ480_06585</name>
</gene>
<keyword evidence="1" id="KW-0812">Transmembrane</keyword>